<reference evidence="2 3" key="1">
    <citation type="journal article" date="2019" name="Ecotoxicol. Environ. Saf.">
        <title>Microbial characterization of heavy metal resistant bacterial strains isolated from an electroplating wastewater treatment plant.</title>
        <authorList>
            <person name="Cai X."/>
            <person name="Zheng X."/>
            <person name="Zhang D."/>
            <person name="Iqbal W."/>
            <person name="Liu C."/>
            <person name="Yang B."/>
            <person name="Zhao X."/>
            <person name="Lu X."/>
            <person name="Mao Y."/>
        </authorList>
    </citation>
    <scope>NUCLEOTIDE SEQUENCE [LARGE SCALE GENOMIC DNA]</scope>
    <source>
        <strain evidence="2 3">Ni1-3</strain>
    </source>
</reference>
<evidence type="ECO:0008006" key="4">
    <source>
        <dbReference type="Google" id="ProtNLM"/>
    </source>
</evidence>
<evidence type="ECO:0000313" key="2">
    <source>
        <dbReference type="EMBL" id="QDZ90920.1"/>
    </source>
</evidence>
<proteinExistence type="predicted"/>
<evidence type="ECO:0000256" key="1">
    <source>
        <dbReference type="SAM" id="SignalP"/>
    </source>
</evidence>
<gene>
    <name evidence="2" type="ORF">D0436_10800</name>
</gene>
<feature type="chain" id="PRO_5023083210" description="DUF4156 domain-containing protein" evidence="1">
    <location>
        <begin position="25"/>
        <end position="97"/>
    </location>
</feature>
<name>A0A5B8QW30_9GAMM</name>
<dbReference type="PROSITE" id="PS51257">
    <property type="entry name" value="PROKAR_LIPOPROTEIN"/>
    <property type="match status" value="1"/>
</dbReference>
<dbReference type="Proteomes" id="UP000321124">
    <property type="component" value="Chromosome"/>
</dbReference>
<organism evidence="2 3">
    <name type="scientific">Shewanella decolorationis</name>
    <dbReference type="NCBI Taxonomy" id="256839"/>
    <lineage>
        <taxon>Bacteria</taxon>
        <taxon>Pseudomonadati</taxon>
        <taxon>Pseudomonadota</taxon>
        <taxon>Gammaproteobacteria</taxon>
        <taxon>Alteromonadales</taxon>
        <taxon>Shewanellaceae</taxon>
        <taxon>Shewanella</taxon>
    </lineage>
</organism>
<sequence length="97" mass="10446">MASKLLLLAIPLLLAGCNSTPVPSAVQQVGENQYTVSASMEGVKFDNEENSSFTRGKALEVADTYCKDRGSAYAELLRENISKGPVATSIIYFSCHK</sequence>
<feature type="signal peptide" evidence="1">
    <location>
        <begin position="1"/>
        <end position="24"/>
    </location>
</feature>
<protein>
    <recommendedName>
        <fullName evidence="4">DUF4156 domain-containing protein</fullName>
    </recommendedName>
</protein>
<dbReference type="KEGG" id="sdeo:D0436_10800"/>
<dbReference type="AlphaFoldDB" id="A0A5B8QW30"/>
<evidence type="ECO:0000313" key="3">
    <source>
        <dbReference type="Proteomes" id="UP000321124"/>
    </source>
</evidence>
<keyword evidence="1" id="KW-0732">Signal</keyword>
<dbReference type="RefSeq" id="WP_023265802.1">
    <property type="nucleotide sequence ID" value="NZ_BSOL01000008.1"/>
</dbReference>
<accession>A0A5B8QW30</accession>
<dbReference type="EMBL" id="CP031775">
    <property type="protein sequence ID" value="QDZ90920.1"/>
    <property type="molecule type" value="Genomic_DNA"/>
</dbReference>